<dbReference type="AlphaFoldDB" id="A0A1C6RM79"/>
<dbReference type="Proteomes" id="UP000199699">
    <property type="component" value="Unassembled WGS sequence"/>
</dbReference>
<protein>
    <recommendedName>
        <fullName evidence="3">N-acetylmuramic acid 6-phosphate etherase</fullName>
        <shortName evidence="3">MurNAc-6-P etherase</shortName>
        <ecNumber evidence="3">4.2.1.126</ecNumber>
    </recommendedName>
    <alternativeName>
        <fullName evidence="3">N-acetylmuramic acid 6-phosphate hydrolase</fullName>
    </alternativeName>
    <alternativeName>
        <fullName evidence="3">N-acetylmuramic acid 6-phosphate lyase</fullName>
    </alternativeName>
</protein>
<dbReference type="HAMAP" id="MF_00068">
    <property type="entry name" value="MurQ"/>
    <property type="match status" value="1"/>
</dbReference>
<dbReference type="UniPathway" id="UPA00342"/>
<comment type="function">
    <text evidence="3">Specifically catalyzes the cleavage of the D-lactyl ether substituent of MurNAc 6-phosphate, producing GlcNAc 6-phosphate and D-lactate.</text>
</comment>
<dbReference type="InterPro" id="IPR046348">
    <property type="entry name" value="SIS_dom_sf"/>
</dbReference>
<reference evidence="5 6" key="1">
    <citation type="submission" date="2016-06" db="EMBL/GenBank/DDBJ databases">
        <authorList>
            <person name="Kjaerup R.B."/>
            <person name="Dalgaard T.S."/>
            <person name="Juul-Madsen H.R."/>
        </authorList>
    </citation>
    <scope>NUCLEOTIDE SEQUENCE [LARGE SCALE GENOMIC DNA]</scope>
    <source>
        <strain evidence="5 6">DSM 43818</strain>
    </source>
</reference>
<keyword evidence="2 3" id="KW-0119">Carbohydrate metabolism</keyword>
<dbReference type="RefSeq" id="WP_091078269.1">
    <property type="nucleotide sequence ID" value="NZ_FMHT01000003.1"/>
</dbReference>
<evidence type="ECO:0000313" key="5">
    <source>
        <dbReference type="EMBL" id="SCL18276.1"/>
    </source>
</evidence>
<comment type="subunit">
    <text evidence="3">Homodimer.</text>
</comment>
<keyword evidence="1 3" id="KW-0456">Lyase</keyword>
<comment type="miscellaneous">
    <text evidence="3">A lyase-type mechanism (elimination/hydration) is suggested for the cleavage of the lactyl ether bond of MurNAc 6-phosphate, with the formation of an alpha,beta-unsaturated aldehyde intermediate with (E)-stereochemistry, followed by the syn addition of water to give product.</text>
</comment>
<dbReference type="NCBIfam" id="NF009222">
    <property type="entry name" value="PRK12570.1"/>
    <property type="match status" value="1"/>
</dbReference>
<gene>
    <name evidence="3" type="primary">murQ</name>
    <name evidence="5" type="ORF">GA0070616_1473</name>
</gene>
<evidence type="ECO:0000256" key="1">
    <source>
        <dbReference type="ARBA" id="ARBA00023239"/>
    </source>
</evidence>
<evidence type="ECO:0000256" key="2">
    <source>
        <dbReference type="ARBA" id="ARBA00023277"/>
    </source>
</evidence>
<evidence type="ECO:0000256" key="3">
    <source>
        <dbReference type="HAMAP-Rule" id="MF_00068"/>
    </source>
</evidence>
<dbReference type="InterPro" id="IPR001347">
    <property type="entry name" value="SIS_dom"/>
</dbReference>
<dbReference type="Pfam" id="PF22645">
    <property type="entry name" value="GKRP_SIS_N"/>
    <property type="match status" value="1"/>
</dbReference>
<comment type="catalytic activity">
    <reaction evidence="3">
        <text>N-acetyl-D-muramate 6-phosphate + H2O = N-acetyl-D-glucosamine 6-phosphate + (R)-lactate</text>
        <dbReference type="Rhea" id="RHEA:26410"/>
        <dbReference type="ChEBI" id="CHEBI:15377"/>
        <dbReference type="ChEBI" id="CHEBI:16004"/>
        <dbReference type="ChEBI" id="CHEBI:57513"/>
        <dbReference type="ChEBI" id="CHEBI:58722"/>
        <dbReference type="EC" id="4.2.1.126"/>
    </reaction>
</comment>
<proteinExistence type="inferred from homology"/>
<dbReference type="PANTHER" id="PTHR10088">
    <property type="entry name" value="GLUCOKINASE REGULATORY PROTEIN"/>
    <property type="match status" value="1"/>
</dbReference>
<dbReference type="InterPro" id="IPR005486">
    <property type="entry name" value="Glucokinase_regulatory_CS"/>
</dbReference>
<keyword evidence="6" id="KW-1185">Reference proteome</keyword>
<dbReference type="NCBIfam" id="TIGR00274">
    <property type="entry name" value="N-acetylmuramic acid 6-phosphate etherase"/>
    <property type="match status" value="1"/>
</dbReference>
<dbReference type="GO" id="GO:0016803">
    <property type="term" value="F:ether hydrolase activity"/>
    <property type="evidence" value="ECO:0007669"/>
    <property type="project" value="TreeGrafter"/>
</dbReference>
<dbReference type="PROSITE" id="PS01272">
    <property type="entry name" value="GCKR"/>
    <property type="match status" value="1"/>
</dbReference>
<dbReference type="Gene3D" id="3.40.50.10490">
    <property type="entry name" value="Glucose-6-phosphate isomerase like protein, domain 1"/>
    <property type="match status" value="1"/>
</dbReference>
<dbReference type="Gene3D" id="1.10.8.1080">
    <property type="match status" value="1"/>
</dbReference>
<dbReference type="GO" id="GO:0046348">
    <property type="term" value="P:amino sugar catabolic process"/>
    <property type="evidence" value="ECO:0007669"/>
    <property type="project" value="InterPro"/>
</dbReference>
<comment type="pathway">
    <text evidence="3">Amino-sugar metabolism; N-acetylmuramate degradation.</text>
</comment>
<dbReference type="EMBL" id="FMHT01000003">
    <property type="protein sequence ID" value="SCL18276.1"/>
    <property type="molecule type" value="Genomic_DNA"/>
</dbReference>
<dbReference type="CDD" id="cd05007">
    <property type="entry name" value="SIS_Etherase"/>
    <property type="match status" value="1"/>
</dbReference>
<accession>A0A1C6RM79</accession>
<dbReference type="GO" id="GO:0097367">
    <property type="term" value="F:carbohydrate derivative binding"/>
    <property type="evidence" value="ECO:0007669"/>
    <property type="project" value="InterPro"/>
</dbReference>
<dbReference type="GO" id="GO:0097173">
    <property type="term" value="P:N-acetylmuramic acid catabolic process"/>
    <property type="evidence" value="ECO:0007669"/>
    <property type="project" value="UniProtKB-UniPathway"/>
</dbReference>
<dbReference type="GO" id="GO:0009254">
    <property type="term" value="P:peptidoglycan turnover"/>
    <property type="evidence" value="ECO:0007669"/>
    <property type="project" value="TreeGrafter"/>
</dbReference>
<evidence type="ECO:0000259" key="4">
    <source>
        <dbReference type="PROSITE" id="PS51464"/>
    </source>
</evidence>
<dbReference type="NCBIfam" id="NF003915">
    <property type="entry name" value="PRK05441.1"/>
    <property type="match status" value="1"/>
</dbReference>
<dbReference type="OrthoDB" id="9813395at2"/>
<dbReference type="PROSITE" id="PS51464">
    <property type="entry name" value="SIS"/>
    <property type="match status" value="1"/>
</dbReference>
<feature type="domain" description="SIS" evidence="4">
    <location>
        <begin position="72"/>
        <end position="234"/>
    </location>
</feature>
<name>A0A1C6RM79_9ACTN</name>
<feature type="active site" evidence="3">
    <location>
        <position position="131"/>
    </location>
</feature>
<dbReference type="GO" id="GO:0016835">
    <property type="term" value="F:carbon-oxygen lyase activity"/>
    <property type="evidence" value="ECO:0007669"/>
    <property type="project" value="UniProtKB-UniRule"/>
</dbReference>
<dbReference type="SUPFAM" id="SSF53697">
    <property type="entry name" value="SIS domain"/>
    <property type="match status" value="1"/>
</dbReference>
<feature type="active site" description="Proton donor" evidence="3">
    <location>
        <position position="100"/>
    </location>
</feature>
<dbReference type="InterPro" id="IPR040190">
    <property type="entry name" value="MURQ/GCKR"/>
</dbReference>
<dbReference type="InterPro" id="IPR005488">
    <property type="entry name" value="Etherase_MurQ"/>
</dbReference>
<sequence>MTAGALEPREVAAPIRPVVRVYAPTEQRNPHSVDLDLMSTRDVLAVINEADRRAPAAVAAVLDEISEAVDLAVAALRGGQRVHYFGAGTSGRLGVLDAVELTPTFNSPRDWFCAHLAGGRDAMWQAVEDAEDDERVGAAESADCVQAGDLVVGLAASGRTPYVLGALAAARAKGASTVLVCADPHAKAADAVDVFIGVDTGPEVVTGSTRMKAGTAQKLVLNAFSTAVMVRLGRVYSNLMVDVVATNAKLRGRTISILVEATGCAEEVSRRVLDEAGGNLKTALVSLVSGAGIPAARAALARCGDQVRGALALLAS</sequence>
<comment type="similarity">
    <text evidence="3">Belongs to the GCKR-like family. MurNAc-6-P etherase subfamily.</text>
</comment>
<dbReference type="PANTHER" id="PTHR10088:SF4">
    <property type="entry name" value="GLUCOKINASE REGULATORY PROTEIN"/>
    <property type="match status" value="1"/>
</dbReference>
<dbReference type="EC" id="4.2.1.126" evidence="3"/>
<organism evidence="5 6">
    <name type="scientific">Micromonospora nigra</name>
    <dbReference type="NCBI Taxonomy" id="145857"/>
    <lineage>
        <taxon>Bacteria</taxon>
        <taxon>Bacillati</taxon>
        <taxon>Actinomycetota</taxon>
        <taxon>Actinomycetes</taxon>
        <taxon>Micromonosporales</taxon>
        <taxon>Micromonosporaceae</taxon>
        <taxon>Micromonospora</taxon>
    </lineage>
</organism>
<dbReference type="STRING" id="145857.GA0070616_1473"/>
<evidence type="ECO:0000313" key="6">
    <source>
        <dbReference type="Proteomes" id="UP000199699"/>
    </source>
</evidence>